<keyword evidence="2" id="KW-0479">Metal-binding</keyword>
<reference evidence="5 6" key="1">
    <citation type="submission" date="2022-12" db="EMBL/GenBank/DDBJ databases">
        <title>Draft genome sequence of Paenibacillus sp. dW9.</title>
        <authorList>
            <person name="Choi E.-W."/>
            <person name="Kim D.-U."/>
        </authorList>
    </citation>
    <scope>NUCLEOTIDE SEQUENCE [LARGE SCALE GENOMIC DNA]</scope>
    <source>
        <strain evidence="6">dW9</strain>
    </source>
</reference>
<dbReference type="PANTHER" id="PTHR45953:SF1">
    <property type="entry name" value="IDURONATE 2-SULFATASE"/>
    <property type="match status" value="1"/>
</dbReference>
<keyword evidence="6" id="KW-1185">Reference proteome</keyword>
<evidence type="ECO:0000256" key="3">
    <source>
        <dbReference type="ARBA" id="ARBA00022801"/>
    </source>
</evidence>
<accession>A0ABT4Q1Z6</accession>
<dbReference type="RefSeq" id="WP_269879282.1">
    <property type="nucleotide sequence ID" value="NZ_JAQAGZ010000001.1"/>
</dbReference>
<evidence type="ECO:0000313" key="5">
    <source>
        <dbReference type="EMBL" id="MCZ8510908.1"/>
    </source>
</evidence>
<protein>
    <submittedName>
        <fullName evidence="5">Sulfatase-like hydrolase/transferase</fullName>
    </submittedName>
</protein>
<gene>
    <name evidence="5" type="ORF">O9H85_00340</name>
</gene>
<dbReference type="Pfam" id="PF00884">
    <property type="entry name" value="Sulfatase"/>
    <property type="match status" value="1"/>
</dbReference>
<dbReference type="InterPro" id="IPR024607">
    <property type="entry name" value="Sulfatase_CS"/>
</dbReference>
<evidence type="ECO:0000259" key="4">
    <source>
        <dbReference type="Pfam" id="PF00884"/>
    </source>
</evidence>
<name>A0ABT4Q1Z6_9BACL</name>
<evidence type="ECO:0000313" key="6">
    <source>
        <dbReference type="Proteomes" id="UP001527882"/>
    </source>
</evidence>
<comment type="caution">
    <text evidence="5">The sequence shown here is derived from an EMBL/GenBank/DDBJ whole genome shotgun (WGS) entry which is preliminary data.</text>
</comment>
<feature type="domain" description="Sulfatase N-terminal" evidence="4">
    <location>
        <begin position="4"/>
        <end position="395"/>
    </location>
</feature>
<dbReference type="PROSITE" id="PS00523">
    <property type="entry name" value="SULFATASE_1"/>
    <property type="match status" value="1"/>
</dbReference>
<dbReference type="PANTHER" id="PTHR45953">
    <property type="entry name" value="IDURONATE 2-SULFATASE"/>
    <property type="match status" value="1"/>
</dbReference>
<dbReference type="Proteomes" id="UP001527882">
    <property type="component" value="Unassembled WGS sequence"/>
</dbReference>
<dbReference type="EMBL" id="JAQAGZ010000001">
    <property type="protein sequence ID" value="MCZ8510908.1"/>
    <property type="molecule type" value="Genomic_DNA"/>
</dbReference>
<proteinExistence type="inferred from homology"/>
<dbReference type="Gene3D" id="3.40.720.10">
    <property type="entry name" value="Alkaline Phosphatase, subunit A"/>
    <property type="match status" value="1"/>
</dbReference>
<dbReference type="SUPFAM" id="SSF53649">
    <property type="entry name" value="Alkaline phosphatase-like"/>
    <property type="match status" value="1"/>
</dbReference>
<keyword evidence="3" id="KW-0378">Hydrolase</keyword>
<comment type="similarity">
    <text evidence="1">Belongs to the sulfatase family.</text>
</comment>
<dbReference type="InterPro" id="IPR000917">
    <property type="entry name" value="Sulfatase_N"/>
</dbReference>
<dbReference type="InterPro" id="IPR017850">
    <property type="entry name" value="Alkaline_phosphatase_core_sf"/>
</dbReference>
<evidence type="ECO:0000256" key="1">
    <source>
        <dbReference type="ARBA" id="ARBA00008779"/>
    </source>
</evidence>
<organism evidence="5 6">
    <name type="scientific">Paenibacillus gyeongsangnamensis</name>
    <dbReference type="NCBI Taxonomy" id="3388067"/>
    <lineage>
        <taxon>Bacteria</taxon>
        <taxon>Bacillati</taxon>
        <taxon>Bacillota</taxon>
        <taxon>Bacilli</taxon>
        <taxon>Bacillales</taxon>
        <taxon>Paenibacillaceae</taxon>
        <taxon>Paenibacillus</taxon>
    </lineage>
</organism>
<sequence length="503" mass="57859">MSKPNILLITSDQQHWNTIGAFQPEISTPNLDRLVREGTTFTRAYCPNPTCTPTRASIITGQYPSQHGAWTLGTKLLENRHTVGEDFQDAGYRTALIGKAHFQPLKGTEEFPSLEAYPVLQDLDFWRDFHGPFYGFDHVELARNHTNEAHVGQHYANWMEEKGCANWRDYFLPPTGTMDRSVLHKWPIPEQFHYNTWIAERSNALLEEYSKSGESFFLWSSFFDPHPDYLVPEPWDTMYDPEKLTIPSVTPGEHDRNPPHFRLTQEDTPDFSHLKESERGIHGYHSHTKLPAEERKKIVSTYYGMISCMDKYIGRILDKLDELGLAENTIVVFTTDHGHFFGQHGLQHKGGFHYEDLIKLPFIVRYPGHVPAGHVSPAIQSLVDLAPTFLSLTGIPVPHAMTGVDQSAVWLGQQEQARDHAICEFHHEPTTIHQKTYVNERYKITVYYNQEYGEIFDLQEDPGEINNLWDDPASAELKSKLLLKYVWAELGKEPLPMPRIWHA</sequence>
<evidence type="ECO:0000256" key="2">
    <source>
        <dbReference type="ARBA" id="ARBA00022723"/>
    </source>
</evidence>